<sequence length="200" mass="23586">MPETLEKMQARLAELEAQIEAEWENRRERLNYHLDRGRVVFGEGVREAHRHARVNLWLFLRRTRPLVVLTAPLIYAVVIPFALLDLFVTIYQTICFPVYGIQKVRRRDHVVIDRHHLAYLNGIQKLNCMYCSYGNGVIAYVREVAARTEKYWCPIKHARRMKGAHGYYGEFCDFGDAEAFQKETPRLRRELREVEPPAKD</sequence>
<feature type="transmembrane region" description="Helical" evidence="1">
    <location>
        <begin position="66"/>
        <end position="91"/>
    </location>
</feature>
<keyword evidence="1" id="KW-0472">Membrane</keyword>
<evidence type="ECO:0000313" key="3">
    <source>
        <dbReference type="Proteomes" id="UP000279673"/>
    </source>
</evidence>
<dbReference type="Proteomes" id="UP000279673">
    <property type="component" value="Unassembled WGS sequence"/>
</dbReference>
<accession>A0A421BQV2</accession>
<keyword evidence="1" id="KW-1133">Transmembrane helix</keyword>
<reference evidence="2 3" key="1">
    <citation type="submission" date="2018-10" db="EMBL/GenBank/DDBJ databases">
        <title>Rhodobacter sp . BO-81.</title>
        <authorList>
            <person name="Im W.T."/>
        </authorList>
    </citation>
    <scope>NUCLEOTIDE SEQUENCE [LARGE SCALE GENOMIC DNA]</scope>
    <source>
        <strain evidence="2 3">BO-81</strain>
    </source>
</reference>
<proteinExistence type="predicted"/>
<name>A0A421BQV2_9RHOB</name>
<dbReference type="RefSeq" id="WP_121532775.1">
    <property type="nucleotide sequence ID" value="NZ_RCHI01000006.1"/>
</dbReference>
<keyword evidence="3" id="KW-1185">Reference proteome</keyword>
<evidence type="ECO:0000313" key="2">
    <source>
        <dbReference type="EMBL" id="RLL65323.1"/>
    </source>
</evidence>
<dbReference type="AlphaFoldDB" id="A0A421BQV2"/>
<gene>
    <name evidence="2" type="ORF">DYS74_08375</name>
</gene>
<comment type="caution">
    <text evidence="2">The sequence shown here is derived from an EMBL/GenBank/DDBJ whole genome shotgun (WGS) entry which is preliminary data.</text>
</comment>
<protein>
    <submittedName>
        <fullName evidence="2">Uncharacterized protein</fullName>
    </submittedName>
</protein>
<dbReference type="EMBL" id="RCHI01000006">
    <property type="protein sequence ID" value="RLL65323.1"/>
    <property type="molecule type" value="Genomic_DNA"/>
</dbReference>
<keyword evidence="1" id="KW-0812">Transmembrane</keyword>
<evidence type="ECO:0000256" key="1">
    <source>
        <dbReference type="SAM" id="Phobius"/>
    </source>
</evidence>
<organism evidence="2 3">
    <name type="scientific">Paenirhodobacter hankyongi</name>
    <dbReference type="NCBI Taxonomy" id="2294033"/>
    <lineage>
        <taxon>Bacteria</taxon>
        <taxon>Pseudomonadati</taxon>
        <taxon>Pseudomonadota</taxon>
        <taxon>Alphaproteobacteria</taxon>
        <taxon>Rhodobacterales</taxon>
        <taxon>Rhodobacter group</taxon>
        <taxon>Paenirhodobacter</taxon>
    </lineage>
</organism>